<name>A0A2K9NWE0_BACTC</name>
<keyword evidence="2" id="KW-1185">Reference proteome</keyword>
<dbReference type="PROSITE" id="PS51257">
    <property type="entry name" value="PROKAR_LIPOPROTEIN"/>
    <property type="match status" value="1"/>
</dbReference>
<protein>
    <recommendedName>
        <fullName evidence="3">Lipoprotein</fullName>
    </recommendedName>
</protein>
<accession>A0A2K9NWE0</accession>
<dbReference type="AlphaFoldDB" id="A0A2K9NWE0"/>
<sequence length="1174" mass="124508">MKTLKTTLTLSLFTTLLLTGCMPDSLTKFKKDPPKKAEVATEEPPTIVDSSGNTFDVSTLVDPTTFQYSDEVNNALVTSLNAKLGDKVQLSAEFDGSVGEASKVKSVMRGCTITPALPSGLTLDTTKSETGCSITGYPLTISTDSLNPGAPINYTITMSYLSNTGTVKTISTTLTMGVYTPPGQFEYLQNEKILLKVAPLSGSLNTVTTNADVDSTYVRNGFITTALGTTGVIKYIDPDNFKLGVIKLIPIRVNNFALLGLPADEYPGLLTPRFISAAGGKSAKVIRAVAATSTIYVEMISSKYFTAGDVLDDTKTFVASTGATVANVDLTSGLKKGSSSVLDIDNNVQYFLSVMQGSQISRVYEVAKTFGTDMPRLTFSTIAATGVMTSANGVKYTVAPALPNGLFLNEDTGEITGAFVDTLDPAFFTIKATNPLGVTSTDIGLSSIKAPLDLSYTNRQLVAVKSTTKFIESETILQPIVAPSTTSISGQIIRKYDRGSGTDENRYKLAIDASSGYFSAGASLDSGNFFYSEKSFIPVSAIAPSASTLSTVPINVNYNLAITVGTSAPFTIGGYVSTPQGALGKVVAIEGTTLFVQNLTPGTSPTFVAFQERNGGVANSIDNAATYAAAETTITQIEAGTLTVTMSSIAGTPDFTAGQDITSSGKLAAYIFDSNQTDPTIPVDPTIVSLSNVSRRPDSVPFLRNAQTVYDNENETGANTGVITNVANQNVYIAETGKYLEIRANLTEGNSLTYSVSPALPTGLSLNKATGLISGTPTVRTSLKTFVLTATNLIGKSSYIIQLEVRDYFKIADSSGATTFQLHKYGKNMQARGCKINANDILEARGMLDVRCFLDAEEEELHNTDLKFTSSSGAGVCEFIQVEPYNFQQWAPLETPATKRLVTTSGCAAGSGAGLPGSETGTWVNYTPTNESDCDGNYTSESGPNCDEGRFTVINYVGSSSDPTNAPTACDVLTPESPRVVTCGGKKVSCLNGPVTDILSATELEQGYRSLIYSTSSGATVNNTFKSPYSKLLYTNLRVANSSVKNNCTATNSDADLWENLARSTAATAAPYGKTQPFYTFNCLDGAKDIKARIRLIVRDWNKTFKVNSAIDFDLPGALPNGTALMNNTDVVFGKNNNDYFDWDDAYNGAAASFIGTCADPTGATPYQYPEGEL</sequence>
<dbReference type="GO" id="GO:0016020">
    <property type="term" value="C:membrane"/>
    <property type="evidence" value="ECO:0007669"/>
    <property type="project" value="InterPro"/>
</dbReference>
<proteinExistence type="predicted"/>
<evidence type="ECO:0000313" key="1">
    <source>
        <dbReference type="EMBL" id="AUN99827.1"/>
    </source>
</evidence>
<dbReference type="InterPro" id="IPR013783">
    <property type="entry name" value="Ig-like_fold"/>
</dbReference>
<dbReference type="GO" id="GO:0005509">
    <property type="term" value="F:calcium ion binding"/>
    <property type="evidence" value="ECO:0007669"/>
    <property type="project" value="InterPro"/>
</dbReference>
<organism evidence="1 2">
    <name type="scientific">Bacteriovorax stolpii</name>
    <name type="common">Bdellovibrio stolpii</name>
    <dbReference type="NCBI Taxonomy" id="960"/>
    <lineage>
        <taxon>Bacteria</taxon>
        <taxon>Pseudomonadati</taxon>
        <taxon>Bdellovibrionota</taxon>
        <taxon>Bacteriovoracia</taxon>
        <taxon>Bacteriovoracales</taxon>
        <taxon>Bacteriovoracaceae</taxon>
        <taxon>Bacteriovorax</taxon>
    </lineage>
</organism>
<evidence type="ECO:0008006" key="3">
    <source>
        <dbReference type="Google" id="ProtNLM"/>
    </source>
</evidence>
<dbReference type="InterPro" id="IPR015919">
    <property type="entry name" value="Cadherin-like_sf"/>
</dbReference>
<dbReference type="RefSeq" id="WP_102245116.1">
    <property type="nucleotide sequence ID" value="NZ_CP025704.1"/>
</dbReference>
<dbReference type="SUPFAM" id="SSF49313">
    <property type="entry name" value="Cadherin-like"/>
    <property type="match status" value="1"/>
</dbReference>
<dbReference type="EMBL" id="CP025704">
    <property type="protein sequence ID" value="AUN99827.1"/>
    <property type="molecule type" value="Genomic_DNA"/>
</dbReference>
<evidence type="ECO:0000313" key="2">
    <source>
        <dbReference type="Proteomes" id="UP000235584"/>
    </source>
</evidence>
<dbReference type="Pfam" id="PF05345">
    <property type="entry name" value="He_PIG"/>
    <property type="match status" value="2"/>
</dbReference>
<gene>
    <name evidence="1" type="ORF">C0V70_17295</name>
</gene>
<dbReference type="KEGG" id="bsto:C0V70_17295"/>
<reference evidence="1 2" key="1">
    <citation type="submission" date="2018-01" db="EMBL/GenBank/DDBJ databases">
        <title>Complete genome sequence of Bacteriovorax stolpii DSM12778.</title>
        <authorList>
            <person name="Tang B."/>
            <person name="Chang J."/>
        </authorList>
    </citation>
    <scope>NUCLEOTIDE SEQUENCE [LARGE SCALE GENOMIC DNA]</scope>
    <source>
        <strain evidence="1 2">DSM 12778</strain>
    </source>
</reference>
<dbReference type="Gene3D" id="2.60.40.10">
    <property type="entry name" value="Immunoglobulins"/>
    <property type="match status" value="1"/>
</dbReference>
<dbReference type="Proteomes" id="UP000235584">
    <property type="component" value="Chromosome"/>
</dbReference>